<dbReference type="InterPro" id="IPR017441">
    <property type="entry name" value="Protein_kinase_ATP_BS"/>
</dbReference>
<feature type="binding site" evidence="12">
    <location>
        <position position="98"/>
    </location>
    <ligand>
        <name>ATP</name>
        <dbReference type="ChEBI" id="CHEBI:30616"/>
    </ligand>
</feature>
<dbReference type="InterPro" id="IPR000719">
    <property type="entry name" value="Prot_kinase_dom"/>
</dbReference>
<evidence type="ECO:0000256" key="10">
    <source>
        <dbReference type="ARBA" id="ARBA00047899"/>
    </source>
</evidence>
<evidence type="ECO:0000256" key="14">
    <source>
        <dbReference type="SAM" id="MobiDB-lite"/>
    </source>
</evidence>
<dbReference type="FunFam" id="3.30.200.20:FF:000228">
    <property type="entry name" value="Serine/threonine-protein kinase BIK1"/>
    <property type="match status" value="1"/>
</dbReference>
<gene>
    <name evidence="16" type="ORF">CBR_g8376</name>
</gene>
<dbReference type="PROSITE" id="PS00108">
    <property type="entry name" value="PROTEIN_KINASE_ST"/>
    <property type="match status" value="1"/>
</dbReference>
<evidence type="ECO:0000256" key="11">
    <source>
        <dbReference type="ARBA" id="ARBA00048679"/>
    </source>
</evidence>
<dbReference type="STRING" id="69332.A0A388KM08"/>
<keyword evidence="7" id="KW-0418">Kinase</keyword>
<comment type="catalytic activity">
    <reaction evidence="10">
        <text>L-threonyl-[protein] + ATP = O-phospho-L-threonyl-[protein] + ADP + H(+)</text>
        <dbReference type="Rhea" id="RHEA:46608"/>
        <dbReference type="Rhea" id="RHEA-COMP:11060"/>
        <dbReference type="Rhea" id="RHEA-COMP:11605"/>
        <dbReference type="ChEBI" id="CHEBI:15378"/>
        <dbReference type="ChEBI" id="CHEBI:30013"/>
        <dbReference type="ChEBI" id="CHEBI:30616"/>
        <dbReference type="ChEBI" id="CHEBI:61977"/>
        <dbReference type="ChEBI" id="CHEBI:456216"/>
        <dbReference type="EC" id="2.7.11.1"/>
    </reaction>
</comment>
<keyword evidence="3" id="KW-1003">Cell membrane</keyword>
<evidence type="ECO:0000256" key="9">
    <source>
        <dbReference type="ARBA" id="ARBA00023136"/>
    </source>
</evidence>
<dbReference type="GO" id="GO:0004674">
    <property type="term" value="F:protein serine/threonine kinase activity"/>
    <property type="evidence" value="ECO:0007669"/>
    <property type="project" value="UniProtKB-KW"/>
</dbReference>
<keyword evidence="6 12" id="KW-0547">Nucleotide-binding</keyword>
<dbReference type="InterPro" id="IPR011009">
    <property type="entry name" value="Kinase-like_dom_sf"/>
</dbReference>
<keyword evidence="9" id="KW-0472">Membrane</keyword>
<dbReference type="PANTHER" id="PTHR47985:SF44">
    <property type="entry name" value="SERINE_THREONINE-PROTEIN KINASE PBS1"/>
    <property type="match status" value="1"/>
</dbReference>
<evidence type="ECO:0000256" key="4">
    <source>
        <dbReference type="ARBA" id="ARBA00022527"/>
    </source>
</evidence>
<comment type="catalytic activity">
    <reaction evidence="11">
        <text>L-seryl-[protein] + ATP = O-phospho-L-seryl-[protein] + ADP + H(+)</text>
        <dbReference type="Rhea" id="RHEA:17989"/>
        <dbReference type="Rhea" id="RHEA-COMP:9863"/>
        <dbReference type="Rhea" id="RHEA-COMP:11604"/>
        <dbReference type="ChEBI" id="CHEBI:15378"/>
        <dbReference type="ChEBI" id="CHEBI:29999"/>
        <dbReference type="ChEBI" id="CHEBI:30616"/>
        <dbReference type="ChEBI" id="CHEBI:83421"/>
        <dbReference type="ChEBI" id="CHEBI:456216"/>
        <dbReference type="EC" id="2.7.11.1"/>
    </reaction>
</comment>
<evidence type="ECO:0000256" key="7">
    <source>
        <dbReference type="ARBA" id="ARBA00022777"/>
    </source>
</evidence>
<dbReference type="PROSITE" id="PS00107">
    <property type="entry name" value="PROTEIN_KINASE_ATP"/>
    <property type="match status" value="1"/>
</dbReference>
<comment type="similarity">
    <text evidence="13">Belongs to the protein kinase superfamily.</text>
</comment>
<dbReference type="EMBL" id="BFEA01000140">
    <property type="protein sequence ID" value="GBG71077.1"/>
    <property type="molecule type" value="Genomic_DNA"/>
</dbReference>
<dbReference type="Gene3D" id="3.30.200.20">
    <property type="entry name" value="Phosphorylase Kinase, domain 1"/>
    <property type="match status" value="1"/>
</dbReference>
<evidence type="ECO:0000256" key="5">
    <source>
        <dbReference type="ARBA" id="ARBA00022679"/>
    </source>
</evidence>
<keyword evidence="5" id="KW-0808">Transferase</keyword>
<evidence type="ECO:0000256" key="1">
    <source>
        <dbReference type="ARBA" id="ARBA00004236"/>
    </source>
</evidence>
<organism evidence="16 17">
    <name type="scientific">Chara braunii</name>
    <name type="common">Braun's stonewort</name>
    <dbReference type="NCBI Taxonomy" id="69332"/>
    <lineage>
        <taxon>Eukaryota</taxon>
        <taxon>Viridiplantae</taxon>
        <taxon>Streptophyta</taxon>
        <taxon>Charophyceae</taxon>
        <taxon>Charales</taxon>
        <taxon>Characeae</taxon>
        <taxon>Chara</taxon>
    </lineage>
</organism>
<dbReference type="InterPro" id="IPR008271">
    <property type="entry name" value="Ser/Thr_kinase_AS"/>
</dbReference>
<dbReference type="EC" id="2.7.11.1" evidence="2"/>
<evidence type="ECO:0000256" key="3">
    <source>
        <dbReference type="ARBA" id="ARBA00022475"/>
    </source>
</evidence>
<evidence type="ECO:0000256" key="8">
    <source>
        <dbReference type="ARBA" id="ARBA00022840"/>
    </source>
</evidence>
<evidence type="ECO:0000259" key="15">
    <source>
        <dbReference type="PROSITE" id="PS50011"/>
    </source>
</evidence>
<proteinExistence type="inferred from homology"/>
<feature type="region of interest" description="Disordered" evidence="14">
    <location>
        <begin position="12"/>
        <end position="42"/>
    </location>
</feature>
<dbReference type="AlphaFoldDB" id="A0A388KM08"/>
<comment type="caution">
    <text evidence="16">The sequence shown here is derived from an EMBL/GenBank/DDBJ whole genome shotgun (WGS) entry which is preliminary data.</text>
</comment>
<accession>A0A388KM08</accession>
<keyword evidence="4 13" id="KW-0723">Serine/threonine-protein kinase</keyword>
<sequence length="254" mass="27967">MGCFPFTLFKRNTGDVQRTTPGPGTPRKRGAPSVAPATPVGKKDVGGDIISAQSRLRDFTYAELKSATRNFQNLVGEGGFGHVYKGWLDGGGQVVAVKQLDREGMQGHKEWLVEVNMLGQLQHANLVNLIGYCSEGEQRLLVYEFMPRGSLENHLFRRNAVCLPWQIRMKVALGAAKGLAYLHEENPPVIYRDFKTSNILLDSDFTPKLSDFGLAKEGPVGDKTHVSTRVMGTHGYAAPEYVMTGIVLDNYGHC</sequence>
<dbReference type="FunFam" id="1.10.510.10:FF:001023">
    <property type="entry name" value="Os07g0541700 protein"/>
    <property type="match status" value="1"/>
</dbReference>
<dbReference type="GO" id="GO:0005886">
    <property type="term" value="C:plasma membrane"/>
    <property type="evidence" value="ECO:0007669"/>
    <property type="project" value="UniProtKB-SubCell"/>
</dbReference>
<keyword evidence="8 12" id="KW-0067">ATP-binding</keyword>
<evidence type="ECO:0000256" key="12">
    <source>
        <dbReference type="PROSITE-ProRule" id="PRU10141"/>
    </source>
</evidence>
<dbReference type="SUPFAM" id="SSF56112">
    <property type="entry name" value="Protein kinase-like (PK-like)"/>
    <property type="match status" value="1"/>
</dbReference>
<feature type="domain" description="Protein kinase" evidence="15">
    <location>
        <begin position="69"/>
        <end position="254"/>
    </location>
</feature>
<evidence type="ECO:0000256" key="2">
    <source>
        <dbReference type="ARBA" id="ARBA00012513"/>
    </source>
</evidence>
<comment type="subcellular location">
    <subcellularLocation>
        <location evidence="1">Cell membrane</location>
    </subcellularLocation>
</comment>
<reference evidence="16 17" key="1">
    <citation type="journal article" date="2018" name="Cell">
        <title>The Chara Genome: Secondary Complexity and Implications for Plant Terrestrialization.</title>
        <authorList>
            <person name="Nishiyama T."/>
            <person name="Sakayama H."/>
            <person name="Vries J.D."/>
            <person name="Buschmann H."/>
            <person name="Saint-Marcoux D."/>
            <person name="Ullrich K.K."/>
            <person name="Haas F.B."/>
            <person name="Vanderstraeten L."/>
            <person name="Becker D."/>
            <person name="Lang D."/>
            <person name="Vosolsobe S."/>
            <person name="Rombauts S."/>
            <person name="Wilhelmsson P.K.I."/>
            <person name="Janitza P."/>
            <person name="Kern R."/>
            <person name="Heyl A."/>
            <person name="Rumpler F."/>
            <person name="Villalobos L.I.A.C."/>
            <person name="Clay J.M."/>
            <person name="Skokan R."/>
            <person name="Toyoda A."/>
            <person name="Suzuki Y."/>
            <person name="Kagoshima H."/>
            <person name="Schijlen E."/>
            <person name="Tajeshwar N."/>
            <person name="Catarino B."/>
            <person name="Hetherington A.J."/>
            <person name="Saltykova A."/>
            <person name="Bonnot C."/>
            <person name="Breuninger H."/>
            <person name="Symeonidi A."/>
            <person name="Radhakrishnan G.V."/>
            <person name="Van Nieuwerburgh F."/>
            <person name="Deforce D."/>
            <person name="Chang C."/>
            <person name="Karol K.G."/>
            <person name="Hedrich R."/>
            <person name="Ulvskov P."/>
            <person name="Glockner G."/>
            <person name="Delwiche C.F."/>
            <person name="Petrasek J."/>
            <person name="Van de Peer Y."/>
            <person name="Friml J."/>
            <person name="Beilby M."/>
            <person name="Dolan L."/>
            <person name="Kohara Y."/>
            <person name="Sugano S."/>
            <person name="Fujiyama A."/>
            <person name="Delaux P.-M."/>
            <person name="Quint M."/>
            <person name="TheiBen G."/>
            <person name="Hagemann M."/>
            <person name="Harholt J."/>
            <person name="Dunand C."/>
            <person name="Zachgo S."/>
            <person name="Langdale J."/>
            <person name="Maumus F."/>
            <person name="Straeten D.V.D."/>
            <person name="Gould S.B."/>
            <person name="Rensing S.A."/>
        </authorList>
    </citation>
    <scope>NUCLEOTIDE SEQUENCE [LARGE SCALE GENOMIC DNA]</scope>
    <source>
        <strain evidence="16 17">S276</strain>
    </source>
</reference>
<evidence type="ECO:0000256" key="13">
    <source>
        <dbReference type="RuleBase" id="RU000304"/>
    </source>
</evidence>
<name>A0A388KM08_CHABU</name>
<dbReference type="Pfam" id="PF00069">
    <property type="entry name" value="Pkinase"/>
    <property type="match status" value="1"/>
</dbReference>
<dbReference type="GO" id="GO:0005524">
    <property type="term" value="F:ATP binding"/>
    <property type="evidence" value="ECO:0007669"/>
    <property type="project" value="UniProtKB-UniRule"/>
</dbReference>
<evidence type="ECO:0000256" key="6">
    <source>
        <dbReference type="ARBA" id="ARBA00022741"/>
    </source>
</evidence>
<dbReference type="OrthoDB" id="4062651at2759"/>
<dbReference type="PROSITE" id="PS50011">
    <property type="entry name" value="PROTEIN_KINASE_DOM"/>
    <property type="match status" value="1"/>
</dbReference>
<keyword evidence="17" id="KW-1185">Reference proteome</keyword>
<dbReference type="Proteomes" id="UP000265515">
    <property type="component" value="Unassembled WGS sequence"/>
</dbReference>
<dbReference type="PANTHER" id="PTHR47985">
    <property type="entry name" value="OS07G0668900 PROTEIN"/>
    <property type="match status" value="1"/>
</dbReference>
<dbReference type="OMA" id="AYLHEEN"/>
<evidence type="ECO:0000313" key="16">
    <source>
        <dbReference type="EMBL" id="GBG71077.1"/>
    </source>
</evidence>
<dbReference type="Gene3D" id="1.10.510.10">
    <property type="entry name" value="Transferase(Phosphotransferase) domain 1"/>
    <property type="match status" value="1"/>
</dbReference>
<evidence type="ECO:0000313" key="17">
    <source>
        <dbReference type="Proteomes" id="UP000265515"/>
    </source>
</evidence>
<protein>
    <recommendedName>
        <fullName evidence="2">non-specific serine/threonine protein kinase</fullName>
        <ecNumber evidence="2">2.7.11.1</ecNumber>
    </recommendedName>
</protein>
<dbReference type="Gramene" id="GBG71077">
    <property type="protein sequence ID" value="GBG71077"/>
    <property type="gene ID" value="CBR_g8376"/>
</dbReference>